<proteinExistence type="inferred from homology"/>
<dbReference type="InterPro" id="IPR050493">
    <property type="entry name" value="FAD-dep_Monooxygenase_BioMet"/>
</dbReference>
<protein>
    <recommendedName>
        <fullName evidence="6">FAD-binding domain-containing protein</fullName>
    </recommendedName>
</protein>
<dbReference type="InterPro" id="IPR036188">
    <property type="entry name" value="FAD/NAD-bd_sf"/>
</dbReference>
<evidence type="ECO:0000259" key="6">
    <source>
        <dbReference type="Pfam" id="PF01494"/>
    </source>
</evidence>
<dbReference type="PANTHER" id="PTHR13789:SF147">
    <property type="entry name" value="PUTATIVE (AFU_ORTHOLOGUE AFUA_2G01950)-RELATED"/>
    <property type="match status" value="1"/>
</dbReference>
<dbReference type="OrthoDB" id="420606at2759"/>
<dbReference type="GO" id="GO:0004497">
    <property type="term" value="F:monooxygenase activity"/>
    <property type="evidence" value="ECO:0007669"/>
    <property type="project" value="UniProtKB-KW"/>
</dbReference>
<dbReference type="EMBL" id="KN847319">
    <property type="protein sequence ID" value="KIW55988.1"/>
    <property type="molecule type" value="Genomic_DNA"/>
</dbReference>
<dbReference type="HOGENOM" id="CLU_009665_19_3_1"/>
<organism evidence="7 8">
    <name type="scientific">Exophiala xenobiotica</name>
    <dbReference type="NCBI Taxonomy" id="348802"/>
    <lineage>
        <taxon>Eukaryota</taxon>
        <taxon>Fungi</taxon>
        <taxon>Dikarya</taxon>
        <taxon>Ascomycota</taxon>
        <taxon>Pezizomycotina</taxon>
        <taxon>Eurotiomycetes</taxon>
        <taxon>Chaetothyriomycetidae</taxon>
        <taxon>Chaetothyriales</taxon>
        <taxon>Herpotrichiellaceae</taxon>
        <taxon>Exophiala</taxon>
    </lineage>
</organism>
<evidence type="ECO:0000256" key="1">
    <source>
        <dbReference type="ARBA" id="ARBA00007992"/>
    </source>
</evidence>
<keyword evidence="2" id="KW-0285">Flavoprotein</keyword>
<evidence type="ECO:0000256" key="4">
    <source>
        <dbReference type="ARBA" id="ARBA00023002"/>
    </source>
</evidence>
<dbReference type="Pfam" id="PF01494">
    <property type="entry name" value="FAD_binding_3"/>
    <property type="match status" value="1"/>
</dbReference>
<keyword evidence="5" id="KW-0503">Monooxygenase</keyword>
<keyword evidence="3" id="KW-0274">FAD</keyword>
<dbReference type="SUPFAM" id="SSF51905">
    <property type="entry name" value="FAD/NAD(P)-binding domain"/>
    <property type="match status" value="1"/>
</dbReference>
<dbReference type="Gene3D" id="3.50.50.60">
    <property type="entry name" value="FAD/NAD(P)-binding domain"/>
    <property type="match status" value="1"/>
</dbReference>
<dbReference type="AlphaFoldDB" id="A0A0D2EKP5"/>
<name>A0A0D2EKP5_9EURO</name>
<dbReference type="STRING" id="348802.A0A0D2EKP5"/>
<dbReference type="RefSeq" id="XP_013316572.1">
    <property type="nucleotide sequence ID" value="XM_013461118.1"/>
</dbReference>
<evidence type="ECO:0000256" key="3">
    <source>
        <dbReference type="ARBA" id="ARBA00022827"/>
    </source>
</evidence>
<dbReference type="SUPFAM" id="SSF54373">
    <property type="entry name" value="FAD-linked reductases, C-terminal domain"/>
    <property type="match status" value="1"/>
</dbReference>
<evidence type="ECO:0000256" key="2">
    <source>
        <dbReference type="ARBA" id="ARBA00022630"/>
    </source>
</evidence>
<feature type="domain" description="FAD-binding" evidence="6">
    <location>
        <begin position="9"/>
        <end position="366"/>
    </location>
</feature>
<evidence type="ECO:0000313" key="8">
    <source>
        <dbReference type="Proteomes" id="UP000054342"/>
    </source>
</evidence>
<gene>
    <name evidence="7" type="ORF">PV05_04691</name>
</gene>
<accession>A0A0D2EKP5</accession>
<dbReference type="GeneID" id="25326599"/>
<evidence type="ECO:0000313" key="7">
    <source>
        <dbReference type="EMBL" id="KIW55988.1"/>
    </source>
</evidence>
<dbReference type="PANTHER" id="PTHR13789">
    <property type="entry name" value="MONOOXYGENASE"/>
    <property type="match status" value="1"/>
</dbReference>
<keyword evidence="4" id="KW-0560">Oxidoreductase</keyword>
<dbReference type="Proteomes" id="UP000054342">
    <property type="component" value="Unassembled WGS sequence"/>
</dbReference>
<comment type="similarity">
    <text evidence="1">Belongs to the paxM FAD-dependent monooxygenase family.</text>
</comment>
<dbReference type="PRINTS" id="PR00420">
    <property type="entry name" value="RNGMNOXGNASE"/>
</dbReference>
<dbReference type="InterPro" id="IPR002938">
    <property type="entry name" value="FAD-bd"/>
</dbReference>
<evidence type="ECO:0000256" key="5">
    <source>
        <dbReference type="ARBA" id="ARBA00023033"/>
    </source>
</evidence>
<reference evidence="7 8" key="1">
    <citation type="submission" date="2015-01" db="EMBL/GenBank/DDBJ databases">
        <title>The Genome Sequence of Exophiala xenobiotica CBS118157.</title>
        <authorList>
            <consortium name="The Broad Institute Genomics Platform"/>
            <person name="Cuomo C."/>
            <person name="de Hoog S."/>
            <person name="Gorbushina A."/>
            <person name="Stielow B."/>
            <person name="Teixiera M."/>
            <person name="Abouelleil A."/>
            <person name="Chapman S.B."/>
            <person name="Priest M."/>
            <person name="Young S.K."/>
            <person name="Wortman J."/>
            <person name="Nusbaum C."/>
            <person name="Birren B."/>
        </authorList>
    </citation>
    <scope>NUCLEOTIDE SEQUENCE [LARGE SCALE GENOMIC DNA]</scope>
    <source>
        <strain evidence="7 8">CBS 118157</strain>
    </source>
</reference>
<dbReference type="GO" id="GO:0071949">
    <property type="term" value="F:FAD binding"/>
    <property type="evidence" value="ECO:0007669"/>
    <property type="project" value="InterPro"/>
</dbReference>
<sequence>MSHRQRNLSVGLCGGGLGGLTAAIALARAGARVTVLEAAEELGEIGAGIQMTPNVARFLVRWGVSDIIGPDLVQCDRINMRDKDGQVVAFSDFRRIVRDYGYPWWVVHRHHLHSGLAESCRRHGVQLVIDARVEKIEYDDHPTDADTNEVKVTTAKGKQYNFDLLIGSDGLKSVVRRKLFPDVKPAALTKNAAYRAVIPYSQVFAKIPEARGVLGNAIDVWTAPGSYFISYPMSAGRDFNLVLSHHTRDGHVVEDVEEADMDELRCSYEHYDPLVQKIVALIPQSKRWPLMVTGPLESWSNKAKNVVLMGDAAHSMVNHMAQGAATSMEDGAFLGKVVADVIRGILTLREAVEIYERTRMPRAWTKQQASFSAGQLYMAAPPDLEVRNESSRVEREAAFSNVTNPPHPPPTYRSWDLWGFPDSIPGVYAYDAEADADNAICEYLAKAGEVDPKTRVSKRLKEKWWNWGDTNGEDVWTKQVAKSKL</sequence>
<keyword evidence="8" id="KW-1185">Reference proteome</keyword>